<accession>A0ABU2M9A8</accession>
<organism evidence="1 2">
    <name type="scientific">Nocardiopsis lambiniae</name>
    <dbReference type="NCBI Taxonomy" id="3075539"/>
    <lineage>
        <taxon>Bacteria</taxon>
        <taxon>Bacillati</taxon>
        <taxon>Actinomycetota</taxon>
        <taxon>Actinomycetes</taxon>
        <taxon>Streptosporangiales</taxon>
        <taxon>Nocardiopsidaceae</taxon>
        <taxon>Nocardiopsis</taxon>
    </lineage>
</organism>
<name>A0ABU2M9A8_9ACTN</name>
<sequence>MTTAPTATAPTAPPLPAGRTLVALLHDRPAVHGLLNALRTTGLRPHPVSDGVLIELRDADDRLVAAVQAARHVSVLAEAERLLGPLDDEDVPAQPWWVEARASHPDAFTALTAFATALTTRYGGTVRTTPSDATAPPIATPAPHPALIAATEHTLLAADDRPLIPFSAMLADALATHGPEGCAVQIVTPPGSTVTPLLAVFLASGPLFRWVISNDGTHHDALTGEPLVWDDRHGFVTDTHALREHGPHPDHLPTEGRQAPGWRLTVELTTLHPASDDLLLGEAAELLAAHLTGGRIALFDTGEPLCLPWDPHALTRLCRDRAPAASLLPFSGMPDSVRDPDSLGFHGLLRVQRVQEGVKETVCLTVVHPQGAQPDLDAIPRAVAALASRGLIRSMSVARRPGTRPEPRWTGFPAPVGLALGPEGITELGVTDPATAPVPVRLLGPSLNPAAWYRVGDGTHPEDWNRLRLLHRHLDPERR</sequence>
<gene>
    <name evidence="1" type="ORF">RM479_12250</name>
</gene>
<evidence type="ECO:0000313" key="1">
    <source>
        <dbReference type="EMBL" id="MDT0329185.1"/>
    </source>
</evidence>
<dbReference type="EMBL" id="JAVREP010000007">
    <property type="protein sequence ID" value="MDT0329185.1"/>
    <property type="molecule type" value="Genomic_DNA"/>
</dbReference>
<comment type="caution">
    <text evidence="1">The sequence shown here is derived from an EMBL/GenBank/DDBJ whole genome shotgun (WGS) entry which is preliminary data.</text>
</comment>
<proteinExistence type="predicted"/>
<dbReference type="InterPro" id="IPR046175">
    <property type="entry name" value="DUF6177"/>
</dbReference>
<keyword evidence="2" id="KW-1185">Reference proteome</keyword>
<reference evidence="2" key="1">
    <citation type="submission" date="2023-07" db="EMBL/GenBank/DDBJ databases">
        <title>30 novel species of actinomycetes from the DSMZ collection.</title>
        <authorList>
            <person name="Nouioui I."/>
        </authorList>
    </citation>
    <scope>NUCLEOTIDE SEQUENCE [LARGE SCALE GENOMIC DNA]</scope>
    <source>
        <strain evidence="2">DSM 44743</strain>
    </source>
</reference>
<dbReference type="Pfam" id="PF19674">
    <property type="entry name" value="DUF6177"/>
    <property type="match status" value="1"/>
</dbReference>
<dbReference type="Proteomes" id="UP001183390">
    <property type="component" value="Unassembled WGS sequence"/>
</dbReference>
<dbReference type="RefSeq" id="WP_311511849.1">
    <property type="nucleotide sequence ID" value="NZ_JAVREP010000007.1"/>
</dbReference>
<protein>
    <submittedName>
        <fullName evidence="1">DUF6177 family protein</fullName>
    </submittedName>
</protein>
<evidence type="ECO:0000313" key="2">
    <source>
        <dbReference type="Proteomes" id="UP001183390"/>
    </source>
</evidence>